<dbReference type="PANTHER" id="PTHR43537">
    <property type="entry name" value="TRANSCRIPTIONAL REGULATOR, GNTR FAMILY"/>
    <property type="match status" value="1"/>
</dbReference>
<dbReference type="Gene3D" id="1.20.120.530">
    <property type="entry name" value="GntR ligand-binding domain-like"/>
    <property type="match status" value="1"/>
</dbReference>
<dbReference type="SUPFAM" id="SSF46785">
    <property type="entry name" value="Winged helix' DNA-binding domain"/>
    <property type="match status" value="1"/>
</dbReference>
<dbReference type="CDD" id="cd07377">
    <property type="entry name" value="WHTH_GntR"/>
    <property type="match status" value="1"/>
</dbReference>
<dbReference type="InterPro" id="IPR000524">
    <property type="entry name" value="Tscrpt_reg_HTH_GntR"/>
</dbReference>
<dbReference type="SMART" id="SM00895">
    <property type="entry name" value="FCD"/>
    <property type="match status" value="1"/>
</dbReference>
<evidence type="ECO:0000256" key="1">
    <source>
        <dbReference type="ARBA" id="ARBA00023015"/>
    </source>
</evidence>
<dbReference type="Pfam" id="PF00392">
    <property type="entry name" value="GntR"/>
    <property type="match status" value="1"/>
</dbReference>
<organism evidence="5 6">
    <name type="scientific">Aureimonas fodinaquatilis</name>
    <dbReference type="NCBI Taxonomy" id="2565783"/>
    <lineage>
        <taxon>Bacteria</taxon>
        <taxon>Pseudomonadati</taxon>
        <taxon>Pseudomonadota</taxon>
        <taxon>Alphaproteobacteria</taxon>
        <taxon>Hyphomicrobiales</taxon>
        <taxon>Aurantimonadaceae</taxon>
        <taxon>Aureimonas</taxon>
    </lineage>
</organism>
<dbReference type="InterPro" id="IPR036390">
    <property type="entry name" value="WH_DNA-bd_sf"/>
</dbReference>
<keyword evidence="1" id="KW-0805">Transcription regulation</keyword>
<dbReference type="AlphaFoldDB" id="A0A5B0DUA7"/>
<dbReference type="PRINTS" id="PR00035">
    <property type="entry name" value="HTHGNTR"/>
</dbReference>
<dbReference type="GO" id="GO:0003700">
    <property type="term" value="F:DNA-binding transcription factor activity"/>
    <property type="evidence" value="ECO:0007669"/>
    <property type="project" value="InterPro"/>
</dbReference>
<dbReference type="PANTHER" id="PTHR43537:SF5">
    <property type="entry name" value="UXU OPERON TRANSCRIPTIONAL REGULATOR"/>
    <property type="match status" value="1"/>
</dbReference>
<evidence type="ECO:0000256" key="3">
    <source>
        <dbReference type="ARBA" id="ARBA00023163"/>
    </source>
</evidence>
<proteinExistence type="predicted"/>
<gene>
    <name evidence="5" type="ORF">FPY71_13780</name>
</gene>
<dbReference type="Proteomes" id="UP000324738">
    <property type="component" value="Unassembled WGS sequence"/>
</dbReference>
<dbReference type="InterPro" id="IPR011711">
    <property type="entry name" value="GntR_C"/>
</dbReference>
<keyword evidence="6" id="KW-1185">Reference proteome</keyword>
<comment type="caution">
    <text evidence="5">The sequence shown here is derived from an EMBL/GenBank/DDBJ whole genome shotgun (WGS) entry which is preliminary data.</text>
</comment>
<dbReference type="EMBL" id="VTWH01000003">
    <property type="protein sequence ID" value="KAA0969592.1"/>
    <property type="molecule type" value="Genomic_DNA"/>
</dbReference>
<keyword evidence="2" id="KW-0238">DNA-binding</keyword>
<evidence type="ECO:0000256" key="2">
    <source>
        <dbReference type="ARBA" id="ARBA00023125"/>
    </source>
</evidence>
<dbReference type="SMART" id="SM00345">
    <property type="entry name" value="HTH_GNTR"/>
    <property type="match status" value="1"/>
</dbReference>
<evidence type="ECO:0000313" key="6">
    <source>
        <dbReference type="Proteomes" id="UP000324738"/>
    </source>
</evidence>
<evidence type="ECO:0000259" key="4">
    <source>
        <dbReference type="PROSITE" id="PS50949"/>
    </source>
</evidence>
<dbReference type="GO" id="GO:0003677">
    <property type="term" value="F:DNA binding"/>
    <property type="evidence" value="ECO:0007669"/>
    <property type="project" value="UniProtKB-KW"/>
</dbReference>
<evidence type="ECO:0000313" key="5">
    <source>
        <dbReference type="EMBL" id="KAA0969592.1"/>
    </source>
</evidence>
<dbReference type="InterPro" id="IPR036388">
    <property type="entry name" value="WH-like_DNA-bd_sf"/>
</dbReference>
<dbReference type="Pfam" id="PF07729">
    <property type="entry name" value="FCD"/>
    <property type="match status" value="1"/>
</dbReference>
<dbReference type="InterPro" id="IPR008920">
    <property type="entry name" value="TF_FadR/GntR_C"/>
</dbReference>
<reference evidence="5 6" key="1">
    <citation type="submission" date="2019-08" db="EMBL/GenBank/DDBJ databases">
        <title>Aureimonas fodiniaquatilis sp. nov., isolated from a coal mine wastewater.</title>
        <authorList>
            <person name="Kim W."/>
        </authorList>
    </citation>
    <scope>NUCLEOTIDE SEQUENCE [LARGE SCALE GENOMIC DNA]</scope>
    <source>
        <strain evidence="5 6">CAU 1482</strain>
    </source>
</reference>
<protein>
    <submittedName>
        <fullName evidence="5">FadR family transcriptional regulator</fullName>
    </submittedName>
</protein>
<dbReference type="Gene3D" id="1.10.10.10">
    <property type="entry name" value="Winged helix-like DNA-binding domain superfamily/Winged helix DNA-binding domain"/>
    <property type="match status" value="1"/>
</dbReference>
<dbReference type="SUPFAM" id="SSF48008">
    <property type="entry name" value="GntR ligand-binding domain-like"/>
    <property type="match status" value="1"/>
</dbReference>
<feature type="domain" description="HTH gntR-type" evidence="4">
    <location>
        <begin position="3"/>
        <end position="73"/>
    </location>
</feature>
<sequence>MSDQNELHFLEGLRTAIESEDRALVREGQLPPERELMERYSVGRRTVRAALDALQAEGLVFRRQGQGTFIRPTSPVSTRAVSLSQHTSPAEIMEVRRELEPALAKLSAMRATPSDIDQMKRLVEKGASAKTSMQYERWDSAFHAKIADSVHNSLFHSLFELIQTVRVAQKWTGLRARTYSEALRDELIEQHFEIAKAISDRDPEAAEAAMRAHLRSVTLTTGT</sequence>
<dbReference type="PROSITE" id="PS50949">
    <property type="entry name" value="HTH_GNTR"/>
    <property type="match status" value="1"/>
</dbReference>
<dbReference type="RefSeq" id="WP_149300876.1">
    <property type="nucleotide sequence ID" value="NZ_VTWH01000003.1"/>
</dbReference>
<name>A0A5B0DUA7_9HYPH</name>
<dbReference type="OrthoDB" id="284307at2"/>
<accession>A0A5B0DUA7</accession>
<keyword evidence="3" id="KW-0804">Transcription</keyword>